<dbReference type="AlphaFoldDB" id="E9GRL5"/>
<sequence>MPVPSIKRMMVYECRAAQTISDGDKRNAMETKILINSAYLSSYFSLLDGCAYILLL</sequence>
<proteinExistence type="predicted"/>
<gene>
    <name evidence="2" type="ORF">DAPPUDRAFT_320983</name>
</gene>
<name>E9GRL5_DAPPU</name>
<dbReference type="EMBL" id="GL732560">
    <property type="protein sequence ID" value="EFX77892.1"/>
    <property type="molecule type" value="Genomic_DNA"/>
</dbReference>
<reference evidence="2 3" key="1">
    <citation type="journal article" date="2011" name="Science">
        <title>The ecoresponsive genome of Daphnia pulex.</title>
        <authorList>
            <person name="Colbourne J.K."/>
            <person name="Pfrender M.E."/>
            <person name="Gilbert D."/>
            <person name="Thomas W.K."/>
            <person name="Tucker A."/>
            <person name="Oakley T.H."/>
            <person name="Tokishita S."/>
            <person name="Aerts A."/>
            <person name="Arnold G.J."/>
            <person name="Basu M.K."/>
            <person name="Bauer D.J."/>
            <person name="Caceres C.E."/>
            <person name="Carmel L."/>
            <person name="Casola C."/>
            <person name="Choi J.H."/>
            <person name="Detter J.C."/>
            <person name="Dong Q."/>
            <person name="Dusheyko S."/>
            <person name="Eads B.D."/>
            <person name="Frohlich T."/>
            <person name="Geiler-Samerotte K.A."/>
            <person name="Gerlach D."/>
            <person name="Hatcher P."/>
            <person name="Jogdeo S."/>
            <person name="Krijgsveld J."/>
            <person name="Kriventseva E.V."/>
            <person name="Kultz D."/>
            <person name="Laforsch C."/>
            <person name="Lindquist E."/>
            <person name="Lopez J."/>
            <person name="Manak J.R."/>
            <person name="Muller J."/>
            <person name="Pangilinan J."/>
            <person name="Patwardhan R.P."/>
            <person name="Pitluck S."/>
            <person name="Pritham E.J."/>
            <person name="Rechtsteiner A."/>
            <person name="Rho M."/>
            <person name="Rogozin I.B."/>
            <person name="Sakarya O."/>
            <person name="Salamov A."/>
            <person name="Schaack S."/>
            <person name="Shapiro H."/>
            <person name="Shiga Y."/>
            <person name="Skalitzky C."/>
            <person name="Smith Z."/>
            <person name="Souvorov A."/>
            <person name="Sung W."/>
            <person name="Tang Z."/>
            <person name="Tsuchiya D."/>
            <person name="Tu H."/>
            <person name="Vos H."/>
            <person name="Wang M."/>
            <person name="Wolf Y.I."/>
            <person name="Yamagata H."/>
            <person name="Yamada T."/>
            <person name="Ye Y."/>
            <person name="Shaw J.R."/>
            <person name="Andrews J."/>
            <person name="Crease T.J."/>
            <person name="Tang H."/>
            <person name="Lucas S.M."/>
            <person name="Robertson H.M."/>
            <person name="Bork P."/>
            <person name="Koonin E.V."/>
            <person name="Zdobnov E.M."/>
            <person name="Grigoriev I.V."/>
            <person name="Lynch M."/>
            <person name="Boore J.L."/>
        </authorList>
    </citation>
    <scope>NUCLEOTIDE SEQUENCE [LARGE SCALE GENOMIC DNA]</scope>
</reference>
<dbReference type="Proteomes" id="UP000000305">
    <property type="component" value="Unassembled WGS sequence"/>
</dbReference>
<keyword evidence="1" id="KW-0472">Membrane</keyword>
<keyword evidence="1" id="KW-0812">Transmembrane</keyword>
<protein>
    <submittedName>
        <fullName evidence="2">Uncharacterized protein</fullName>
    </submittedName>
</protein>
<keyword evidence="1" id="KW-1133">Transmembrane helix</keyword>
<evidence type="ECO:0000313" key="3">
    <source>
        <dbReference type="Proteomes" id="UP000000305"/>
    </source>
</evidence>
<organism evidence="2 3">
    <name type="scientific">Daphnia pulex</name>
    <name type="common">Water flea</name>
    <dbReference type="NCBI Taxonomy" id="6669"/>
    <lineage>
        <taxon>Eukaryota</taxon>
        <taxon>Metazoa</taxon>
        <taxon>Ecdysozoa</taxon>
        <taxon>Arthropoda</taxon>
        <taxon>Crustacea</taxon>
        <taxon>Branchiopoda</taxon>
        <taxon>Diplostraca</taxon>
        <taxon>Cladocera</taxon>
        <taxon>Anomopoda</taxon>
        <taxon>Daphniidae</taxon>
        <taxon>Daphnia</taxon>
    </lineage>
</organism>
<evidence type="ECO:0000313" key="2">
    <source>
        <dbReference type="EMBL" id="EFX77892.1"/>
    </source>
</evidence>
<accession>E9GRL5</accession>
<evidence type="ECO:0000256" key="1">
    <source>
        <dbReference type="SAM" id="Phobius"/>
    </source>
</evidence>
<dbReference type="HOGENOM" id="CLU_3016308_0_0_1"/>
<keyword evidence="3" id="KW-1185">Reference proteome</keyword>
<feature type="transmembrane region" description="Helical" evidence="1">
    <location>
        <begin position="33"/>
        <end position="55"/>
    </location>
</feature>
<dbReference type="InParanoid" id="E9GRL5"/>
<dbReference type="KEGG" id="dpx:DAPPUDRAFT_320983"/>